<evidence type="ECO:0000313" key="3">
    <source>
        <dbReference type="Proteomes" id="UP000077266"/>
    </source>
</evidence>
<dbReference type="EMBL" id="KV425939">
    <property type="protein sequence ID" value="KZV96683.1"/>
    <property type="molecule type" value="Genomic_DNA"/>
</dbReference>
<evidence type="ECO:0000313" key="2">
    <source>
        <dbReference type="EMBL" id="KZV96683.1"/>
    </source>
</evidence>
<feature type="compositionally biased region" description="Basic residues" evidence="1">
    <location>
        <begin position="21"/>
        <end position="42"/>
    </location>
</feature>
<gene>
    <name evidence="2" type="ORF">EXIGLDRAFT_765070</name>
</gene>
<dbReference type="Proteomes" id="UP000077266">
    <property type="component" value="Unassembled WGS sequence"/>
</dbReference>
<dbReference type="AlphaFoldDB" id="A0A165KQ80"/>
<protein>
    <submittedName>
        <fullName evidence="2">Uncharacterized protein</fullName>
    </submittedName>
</protein>
<accession>A0A165KQ80</accession>
<evidence type="ECO:0000256" key="1">
    <source>
        <dbReference type="SAM" id="MobiDB-lite"/>
    </source>
</evidence>
<feature type="compositionally biased region" description="Low complexity" evidence="1">
    <location>
        <begin position="92"/>
        <end position="111"/>
    </location>
</feature>
<proteinExistence type="predicted"/>
<dbReference type="InParanoid" id="A0A165KQ80"/>
<feature type="region of interest" description="Disordered" evidence="1">
    <location>
        <begin position="1"/>
        <end position="158"/>
    </location>
</feature>
<name>A0A165KQ80_EXIGL</name>
<organism evidence="2 3">
    <name type="scientific">Exidia glandulosa HHB12029</name>
    <dbReference type="NCBI Taxonomy" id="1314781"/>
    <lineage>
        <taxon>Eukaryota</taxon>
        <taxon>Fungi</taxon>
        <taxon>Dikarya</taxon>
        <taxon>Basidiomycota</taxon>
        <taxon>Agaricomycotina</taxon>
        <taxon>Agaricomycetes</taxon>
        <taxon>Auriculariales</taxon>
        <taxon>Exidiaceae</taxon>
        <taxon>Exidia</taxon>
    </lineage>
</organism>
<reference evidence="2 3" key="1">
    <citation type="journal article" date="2016" name="Mol. Biol. Evol.">
        <title>Comparative Genomics of Early-Diverging Mushroom-Forming Fungi Provides Insights into the Origins of Lignocellulose Decay Capabilities.</title>
        <authorList>
            <person name="Nagy L.G."/>
            <person name="Riley R."/>
            <person name="Tritt A."/>
            <person name="Adam C."/>
            <person name="Daum C."/>
            <person name="Floudas D."/>
            <person name="Sun H."/>
            <person name="Yadav J.S."/>
            <person name="Pangilinan J."/>
            <person name="Larsson K.H."/>
            <person name="Matsuura K."/>
            <person name="Barry K."/>
            <person name="Labutti K."/>
            <person name="Kuo R."/>
            <person name="Ohm R.A."/>
            <person name="Bhattacharya S.S."/>
            <person name="Shirouzu T."/>
            <person name="Yoshinaga Y."/>
            <person name="Martin F.M."/>
            <person name="Grigoriev I.V."/>
            <person name="Hibbett D.S."/>
        </authorList>
    </citation>
    <scope>NUCLEOTIDE SEQUENCE [LARGE SCALE GENOMIC DNA]</scope>
    <source>
        <strain evidence="2 3">HHB12029</strain>
    </source>
</reference>
<keyword evidence="3" id="KW-1185">Reference proteome</keyword>
<sequence length="201" mass="21513">MSRNKRERSPAAEYEVDLHSPARRKSRLIRPAHTHYNSRCRLRFSPTSSPDSSDSEESLTTEGSPSLEADGLHVVFADAHSPRTSPPPDAPAPSSTSPPSSPVASAPSSPTTSPPPRPEPIADKLRRIARDGKAKARAAQGGEPNSPGPSREEIYARSEARIRSDPVLRALVEEGRVGVYVDSANPNFIRIVDAAPDTGAP</sequence>
<feature type="compositionally biased region" description="Basic and acidic residues" evidence="1">
    <location>
        <begin position="120"/>
        <end position="134"/>
    </location>
</feature>